<keyword evidence="2" id="KW-1185">Reference proteome</keyword>
<keyword evidence="1" id="KW-0238">DNA-binding</keyword>
<dbReference type="RefSeq" id="WP_123250234.1">
    <property type="nucleotide sequence ID" value="NZ_RJLS01000004.1"/>
</dbReference>
<name>A0ABX9WWL9_9GAMM</name>
<dbReference type="GO" id="GO:0003677">
    <property type="term" value="F:DNA binding"/>
    <property type="evidence" value="ECO:0007669"/>
    <property type="project" value="UniProtKB-KW"/>
</dbReference>
<dbReference type="Proteomes" id="UP000271870">
    <property type="component" value="Unassembled WGS sequence"/>
</dbReference>
<dbReference type="InterPro" id="IPR038056">
    <property type="entry name" value="YjbR-like_sf"/>
</dbReference>
<dbReference type="Pfam" id="PF04237">
    <property type="entry name" value="YjbR"/>
    <property type="match status" value="1"/>
</dbReference>
<organism evidence="1 2">
    <name type="scientific">Dickeya undicola</name>
    <dbReference type="NCBI Taxonomy" id="1577887"/>
    <lineage>
        <taxon>Bacteria</taxon>
        <taxon>Pseudomonadati</taxon>
        <taxon>Pseudomonadota</taxon>
        <taxon>Gammaproteobacteria</taxon>
        <taxon>Enterobacterales</taxon>
        <taxon>Pectobacteriaceae</taxon>
        <taxon>Dickeya</taxon>
    </lineage>
</organism>
<evidence type="ECO:0000313" key="2">
    <source>
        <dbReference type="Proteomes" id="UP000271870"/>
    </source>
</evidence>
<dbReference type="Gene3D" id="3.90.1150.30">
    <property type="match status" value="1"/>
</dbReference>
<dbReference type="SUPFAM" id="SSF142906">
    <property type="entry name" value="YjbR-like"/>
    <property type="match status" value="1"/>
</dbReference>
<proteinExistence type="predicted"/>
<dbReference type="EMBL" id="RJLS01000004">
    <property type="protein sequence ID" value="RNM25809.1"/>
    <property type="molecule type" value="Genomic_DNA"/>
</dbReference>
<evidence type="ECO:0000313" key="1">
    <source>
        <dbReference type="EMBL" id="RNM25809.1"/>
    </source>
</evidence>
<dbReference type="InterPro" id="IPR007351">
    <property type="entry name" value="YjbR"/>
</dbReference>
<accession>A0ABX9WWL9</accession>
<dbReference type="PANTHER" id="PTHR35145:SF1">
    <property type="entry name" value="CYTOPLASMIC PROTEIN"/>
    <property type="match status" value="1"/>
</dbReference>
<reference evidence="1 2" key="1">
    <citation type="submission" date="2018-11" db="EMBL/GenBank/DDBJ databases">
        <title>Characterization of surface water Dickeya isolates.</title>
        <authorList>
            <person name="Van Gijsegem F."/>
            <person name="Pedron J."/>
        </authorList>
    </citation>
    <scope>NUCLEOTIDE SEQUENCE [LARGE SCALE GENOMIC DNA]</scope>
    <source>
        <strain evidence="1 2">FVG10-MFV-A16</strain>
    </source>
</reference>
<dbReference type="PANTHER" id="PTHR35145">
    <property type="entry name" value="CYTOPLASMIC PROTEIN-RELATED"/>
    <property type="match status" value="1"/>
</dbReference>
<gene>
    <name evidence="1" type="ORF">EFS38_05255</name>
</gene>
<protein>
    <submittedName>
        <fullName evidence="1">MmcQ/YjbR family DNA-binding protein</fullName>
    </submittedName>
</protein>
<comment type="caution">
    <text evidence="1">The sequence shown here is derived from an EMBL/GenBank/DDBJ whole genome shotgun (WGS) entry which is preliminary data.</text>
</comment>
<dbReference type="InterPro" id="IPR058532">
    <property type="entry name" value="YjbR/MT2646/Rv2570-like"/>
</dbReference>
<sequence length="117" mass="13434">MDRNTLFEHVNNLFSTEPDYPWQKYPNCAVLRHSGNNKWFGLVMDVPGDKLGLKTSDVLDVLNIKVRQEYVGSLREREGIFPAYHMNKAHWVSVLLDGPVSENEIIDLLNDSFLLTS</sequence>